<dbReference type="GO" id="GO:0000030">
    <property type="term" value="F:mannosyltransferase activity"/>
    <property type="evidence" value="ECO:0007669"/>
    <property type="project" value="TreeGrafter"/>
</dbReference>
<dbReference type="PANTHER" id="PTHR44395:SF1">
    <property type="entry name" value="PROTEIN O-MANNOSYL-TRANSFERASE TMTC3"/>
    <property type="match status" value="1"/>
</dbReference>
<accession>A0A1J5QJP8</accession>
<keyword evidence="1" id="KW-0645">Protease</keyword>
<organism evidence="1">
    <name type="scientific">mine drainage metagenome</name>
    <dbReference type="NCBI Taxonomy" id="410659"/>
    <lineage>
        <taxon>unclassified sequences</taxon>
        <taxon>metagenomes</taxon>
        <taxon>ecological metagenomes</taxon>
    </lineage>
</organism>
<dbReference type="EMBL" id="MLJW01000675">
    <property type="protein sequence ID" value="OIQ83753.1"/>
    <property type="molecule type" value="Genomic_DNA"/>
</dbReference>
<comment type="caution">
    <text evidence="1">The sequence shown here is derived from an EMBL/GenBank/DDBJ whole genome shotgun (WGS) entry which is preliminary data.</text>
</comment>
<proteinExistence type="predicted"/>
<dbReference type="AlphaFoldDB" id="A0A1J5QJP8"/>
<dbReference type="PROSITE" id="PS50293">
    <property type="entry name" value="TPR_REGION"/>
    <property type="match status" value="1"/>
</dbReference>
<keyword evidence="1" id="KW-0378">Hydrolase</keyword>
<dbReference type="Pfam" id="PF13432">
    <property type="entry name" value="TPR_16"/>
    <property type="match status" value="1"/>
</dbReference>
<dbReference type="Pfam" id="PF00515">
    <property type="entry name" value="TPR_1"/>
    <property type="match status" value="1"/>
</dbReference>
<dbReference type="GO" id="GO:0008233">
    <property type="term" value="F:peptidase activity"/>
    <property type="evidence" value="ECO:0007669"/>
    <property type="project" value="UniProtKB-KW"/>
</dbReference>
<dbReference type="GO" id="GO:0006508">
    <property type="term" value="P:proteolysis"/>
    <property type="evidence" value="ECO:0007669"/>
    <property type="project" value="UniProtKB-KW"/>
</dbReference>
<evidence type="ECO:0000313" key="1">
    <source>
        <dbReference type="EMBL" id="OIQ83753.1"/>
    </source>
</evidence>
<dbReference type="PANTHER" id="PTHR44395">
    <property type="match status" value="1"/>
</dbReference>
<gene>
    <name evidence="1" type="primary">bepA_61</name>
    <name evidence="1" type="ORF">GALL_344370</name>
</gene>
<dbReference type="InterPro" id="IPR011990">
    <property type="entry name" value="TPR-like_helical_dom_sf"/>
</dbReference>
<dbReference type="InterPro" id="IPR019734">
    <property type="entry name" value="TPR_rpt"/>
</dbReference>
<dbReference type="Gene3D" id="1.25.40.10">
    <property type="entry name" value="Tetratricopeptide repeat domain"/>
    <property type="match status" value="2"/>
</dbReference>
<dbReference type="GO" id="GO:0035269">
    <property type="term" value="P:protein O-linked glycosylation via mannose"/>
    <property type="evidence" value="ECO:0007669"/>
    <property type="project" value="TreeGrafter"/>
</dbReference>
<name>A0A1J5QJP8_9ZZZZ</name>
<reference evidence="1" key="1">
    <citation type="submission" date="2016-10" db="EMBL/GenBank/DDBJ databases">
        <title>Sequence of Gallionella enrichment culture.</title>
        <authorList>
            <person name="Poehlein A."/>
            <person name="Muehling M."/>
            <person name="Daniel R."/>
        </authorList>
    </citation>
    <scope>NUCLEOTIDE SEQUENCE</scope>
</reference>
<dbReference type="GO" id="GO:0005783">
    <property type="term" value="C:endoplasmic reticulum"/>
    <property type="evidence" value="ECO:0007669"/>
    <property type="project" value="TreeGrafter"/>
</dbReference>
<dbReference type="SMART" id="SM00028">
    <property type="entry name" value="TPR"/>
    <property type="match status" value="3"/>
</dbReference>
<dbReference type="PROSITE" id="PS50005">
    <property type="entry name" value="TPR"/>
    <property type="match status" value="1"/>
</dbReference>
<protein>
    <submittedName>
        <fullName evidence="1">Beta-barrel assembly-enhancing protease</fullName>
    </submittedName>
</protein>
<sequence length="292" mass="31958">MISLLAGEVAHYVQLMDQPAMATMRPGIPHDVPSSAMKSEPAENMTAKTIGPETPTLPVVLPQAIATRAEQRAIEDENSTGSRFGTGTYPTVTGNRVTKASINDDVVAGYQAYLEENDQLAEHYYRRAVKMEPGNVDAWLGLGAVAQRQGQNNEASVCFEQALDLEPDNLLALAGLIDLTMESDPVAGEDQLRSLLVRQPEAAFLHAALGKLYAGQNQWTSAQQEYFQASRLEVNNAQYAFNLAVSLDHANKPAQAGEYYRRALELLAQRGGSVDRTEIETRIIGLEQERNK</sequence>
<dbReference type="SUPFAM" id="SSF48452">
    <property type="entry name" value="TPR-like"/>
    <property type="match status" value="1"/>
</dbReference>